<dbReference type="InterPro" id="IPR011006">
    <property type="entry name" value="CheY-like_superfamily"/>
</dbReference>
<keyword evidence="5" id="KW-0812">Transmembrane</keyword>
<dbReference type="SUPFAM" id="SSF52172">
    <property type="entry name" value="CheY-like"/>
    <property type="match status" value="1"/>
</dbReference>
<dbReference type="Gene3D" id="3.30.565.10">
    <property type="entry name" value="Histidine kinase-like ATPase, C-terminal domain"/>
    <property type="match status" value="1"/>
</dbReference>
<feature type="transmembrane region" description="Helical" evidence="5">
    <location>
        <begin position="162"/>
        <end position="183"/>
    </location>
</feature>
<dbReference type="PRINTS" id="PR00344">
    <property type="entry name" value="BCTRLSENSOR"/>
</dbReference>
<dbReference type="PANTHER" id="PTHR43547:SF2">
    <property type="entry name" value="HYBRID SIGNAL TRANSDUCTION HISTIDINE KINASE C"/>
    <property type="match status" value="1"/>
</dbReference>
<evidence type="ECO:0000259" key="6">
    <source>
        <dbReference type="PROSITE" id="PS50109"/>
    </source>
</evidence>
<dbReference type="Gene3D" id="3.40.50.2300">
    <property type="match status" value="1"/>
</dbReference>
<gene>
    <name evidence="9" type="ORF">AB835_08515</name>
</gene>
<dbReference type="Pfam" id="PF02518">
    <property type="entry name" value="HATPase_c"/>
    <property type="match status" value="1"/>
</dbReference>
<dbReference type="CDD" id="cd00082">
    <property type="entry name" value="HisKA"/>
    <property type="match status" value="1"/>
</dbReference>
<evidence type="ECO:0000256" key="4">
    <source>
        <dbReference type="PROSITE-ProRule" id="PRU00169"/>
    </source>
</evidence>
<dbReference type="InterPro" id="IPR001789">
    <property type="entry name" value="Sig_transdc_resp-reg_receiver"/>
</dbReference>
<feature type="domain" description="DBB" evidence="8">
    <location>
        <begin position="487"/>
        <end position="624"/>
    </location>
</feature>
<evidence type="ECO:0000259" key="8">
    <source>
        <dbReference type="PROSITE" id="PS51376"/>
    </source>
</evidence>
<evidence type="ECO:0000313" key="10">
    <source>
        <dbReference type="Proteomes" id="UP000242502"/>
    </source>
</evidence>
<evidence type="ECO:0000313" key="9">
    <source>
        <dbReference type="EMBL" id="ODS23536.1"/>
    </source>
</evidence>
<keyword evidence="5" id="KW-0472">Membrane</keyword>
<evidence type="ECO:0000256" key="5">
    <source>
        <dbReference type="SAM" id="Phobius"/>
    </source>
</evidence>
<dbReference type="SMART" id="SM00388">
    <property type="entry name" value="HisKA"/>
    <property type="match status" value="1"/>
</dbReference>
<accession>A0A1D2QPM6</accession>
<dbReference type="Gene3D" id="1.10.287.130">
    <property type="match status" value="1"/>
</dbReference>
<dbReference type="EC" id="2.7.13.3" evidence="2"/>
<dbReference type="InterPro" id="IPR005467">
    <property type="entry name" value="His_kinase_dom"/>
</dbReference>
<organism evidence="9 10">
    <name type="scientific">Candidatus Endobugula sertula</name>
    <name type="common">Bugula neritina bacterial symbiont</name>
    <dbReference type="NCBI Taxonomy" id="62101"/>
    <lineage>
        <taxon>Bacteria</taxon>
        <taxon>Pseudomonadati</taxon>
        <taxon>Pseudomonadota</taxon>
        <taxon>Gammaproteobacteria</taxon>
        <taxon>Cellvibrionales</taxon>
        <taxon>Cellvibrionaceae</taxon>
        <taxon>Candidatus Endobugula</taxon>
    </lineage>
</organism>
<dbReference type="SUPFAM" id="SSF55874">
    <property type="entry name" value="ATPase domain of HSP90 chaperone/DNA topoisomerase II/histidine kinase"/>
    <property type="match status" value="1"/>
</dbReference>
<feature type="transmembrane region" description="Helical" evidence="5">
    <location>
        <begin position="12"/>
        <end position="33"/>
    </location>
</feature>
<evidence type="ECO:0000256" key="1">
    <source>
        <dbReference type="ARBA" id="ARBA00000085"/>
    </source>
</evidence>
<dbReference type="SUPFAM" id="SSF47384">
    <property type="entry name" value="Homodimeric domain of signal transducing histidine kinase"/>
    <property type="match status" value="1"/>
</dbReference>
<dbReference type="InterPro" id="IPR036890">
    <property type="entry name" value="HATPase_C_sf"/>
</dbReference>
<dbReference type="InterPro" id="IPR003594">
    <property type="entry name" value="HATPase_dom"/>
</dbReference>
<dbReference type="InterPro" id="IPR017893">
    <property type="entry name" value="DBB_domain"/>
</dbReference>
<dbReference type="PANTHER" id="PTHR43547">
    <property type="entry name" value="TWO-COMPONENT HISTIDINE KINASE"/>
    <property type="match status" value="1"/>
</dbReference>
<keyword evidence="3 4" id="KW-0597">Phosphoprotein</keyword>
<feature type="domain" description="Response regulatory" evidence="7">
    <location>
        <begin position="514"/>
        <end position="629"/>
    </location>
</feature>
<evidence type="ECO:0000256" key="3">
    <source>
        <dbReference type="ARBA" id="ARBA00022553"/>
    </source>
</evidence>
<name>A0A1D2QPM6_9GAMM</name>
<keyword evidence="5" id="KW-1133">Transmembrane helix</keyword>
<sequence length="646" mass="73722">MILFKKKPWKLVTITSTLIFIIFVVLVMASIIIQISNYKFDKSQAKRNEYIISTSLLNSGLSFEVAKGDINGIESIINDYLSYKEIHAIEVRKLTREVIYRKQKTINKELRIVAKTYSLLSQYDEISIDGLDKVENKEVKTIAKVVITFSSNYMNKKITQQALFTGGLLFIAVMITIFFLYLFNRYIYKYLNNIINTMNSIKQGDNITLKNKGIYRVEELNAIYRSLQELSETIYKRDAQLKDSLNQAMEAKILAQEAEQFKEDFIRAISHDIKTPVGVIINLISMIVEQSDTIKDNPSLSEKVNACYESSIVLKEIMTELFNFEEFEQQKLIENKTKVNLNEIFSQIKSLYETKFSEKGLGFSVYKGSQQTTQLLYYINIDKGKLLLVLENLLDNALKFTESGAISITWIVKKDSLLIQIKDSGIGIPEDKYKVIFNKHIQLNNISTSTHQGRGLGLFYVKRIIDLLGAEITLSSKVDIGSVFKINIPITSTMSTNTENTLLLTEELSKSNFKALIIDDDQHTCFTLTEMLNKYGIETASENIPEIGLSQMTKESFDLAFIDFHMPNLSGDVIMKKLTSTLPKNTTFYVCITAESSPYHLEKLDTLFHEVLEKPFDITDLQAVLQKALKSKRVTNEVINNIKGKS</sequence>
<dbReference type="EMBL" id="MDLC01000026">
    <property type="protein sequence ID" value="ODS23536.1"/>
    <property type="molecule type" value="Genomic_DNA"/>
</dbReference>
<dbReference type="GO" id="GO:0000155">
    <property type="term" value="F:phosphorelay sensor kinase activity"/>
    <property type="evidence" value="ECO:0007669"/>
    <property type="project" value="InterPro"/>
</dbReference>
<dbReference type="SMART" id="SM00387">
    <property type="entry name" value="HATPase_c"/>
    <property type="match status" value="1"/>
</dbReference>
<protein>
    <recommendedName>
        <fullName evidence="2">histidine kinase</fullName>
        <ecNumber evidence="2">2.7.13.3</ecNumber>
    </recommendedName>
</protein>
<evidence type="ECO:0000259" key="7">
    <source>
        <dbReference type="PROSITE" id="PS50110"/>
    </source>
</evidence>
<dbReference type="InterPro" id="IPR036097">
    <property type="entry name" value="HisK_dim/P_sf"/>
</dbReference>
<dbReference type="Gene3D" id="6.10.340.10">
    <property type="match status" value="1"/>
</dbReference>
<dbReference type="SMART" id="SM00448">
    <property type="entry name" value="REC"/>
    <property type="match status" value="1"/>
</dbReference>
<proteinExistence type="predicted"/>
<dbReference type="AlphaFoldDB" id="A0A1D2QPM6"/>
<comment type="catalytic activity">
    <reaction evidence="1">
        <text>ATP + protein L-histidine = ADP + protein N-phospho-L-histidine.</text>
        <dbReference type="EC" id="2.7.13.3"/>
    </reaction>
</comment>
<dbReference type="PROSITE" id="PS51376">
    <property type="entry name" value="DBB"/>
    <property type="match status" value="1"/>
</dbReference>
<comment type="caution">
    <text evidence="9">The sequence shown here is derived from an EMBL/GenBank/DDBJ whole genome shotgun (WGS) entry which is preliminary data.</text>
</comment>
<dbReference type="Pfam" id="PF00512">
    <property type="entry name" value="HisKA"/>
    <property type="match status" value="1"/>
</dbReference>
<dbReference type="PROSITE" id="PS50110">
    <property type="entry name" value="RESPONSE_REGULATORY"/>
    <property type="match status" value="1"/>
</dbReference>
<dbReference type="Proteomes" id="UP000242502">
    <property type="component" value="Unassembled WGS sequence"/>
</dbReference>
<feature type="domain" description="Histidine kinase" evidence="6">
    <location>
        <begin position="268"/>
        <end position="492"/>
    </location>
</feature>
<dbReference type="PROSITE" id="PS50109">
    <property type="entry name" value="HIS_KIN"/>
    <property type="match status" value="1"/>
</dbReference>
<evidence type="ECO:0000256" key="2">
    <source>
        <dbReference type="ARBA" id="ARBA00012438"/>
    </source>
</evidence>
<dbReference type="STRING" id="62101.AB835_08515"/>
<dbReference type="Pfam" id="PF00072">
    <property type="entry name" value="Response_reg"/>
    <property type="match status" value="1"/>
</dbReference>
<reference evidence="9 10" key="1">
    <citation type="journal article" date="2016" name="Appl. Environ. Microbiol.">
        <title>Lack of Overt Genome Reduction in the Bryostatin-Producing Bryozoan Symbiont "Candidatus Endobugula sertula".</title>
        <authorList>
            <person name="Miller I.J."/>
            <person name="Vanee N."/>
            <person name="Fong S.S."/>
            <person name="Lim-Fong G.E."/>
            <person name="Kwan J.C."/>
        </authorList>
    </citation>
    <scope>NUCLEOTIDE SEQUENCE [LARGE SCALE GENOMIC DNA]</scope>
    <source>
        <strain evidence="9">AB1-4</strain>
    </source>
</reference>
<feature type="modified residue" description="4-aspartylphosphate" evidence="4">
    <location>
        <position position="563"/>
    </location>
</feature>
<dbReference type="InterPro" id="IPR003661">
    <property type="entry name" value="HisK_dim/P_dom"/>
</dbReference>
<dbReference type="InterPro" id="IPR004358">
    <property type="entry name" value="Sig_transdc_His_kin-like_C"/>
</dbReference>